<evidence type="ECO:0000256" key="4">
    <source>
        <dbReference type="ARBA" id="ARBA00023136"/>
    </source>
</evidence>
<keyword evidence="8" id="KW-1185">Reference proteome</keyword>
<keyword evidence="3 5" id="KW-1133">Transmembrane helix</keyword>
<evidence type="ECO:0000259" key="6">
    <source>
        <dbReference type="Pfam" id="PF00892"/>
    </source>
</evidence>
<dbReference type="EMBL" id="CSTE01000001">
    <property type="protein sequence ID" value="CQR48979.1"/>
    <property type="molecule type" value="Genomic_DNA"/>
</dbReference>
<comment type="subcellular location">
    <subcellularLocation>
        <location evidence="1">Membrane</location>
        <topology evidence="1">Multi-pass membrane protein</topology>
    </subcellularLocation>
</comment>
<dbReference type="InterPro" id="IPR050638">
    <property type="entry name" value="AA-Vitamin_Transporters"/>
</dbReference>
<evidence type="ECO:0000256" key="5">
    <source>
        <dbReference type="SAM" id="Phobius"/>
    </source>
</evidence>
<feature type="transmembrane region" description="Helical" evidence="5">
    <location>
        <begin position="223"/>
        <end position="244"/>
    </location>
</feature>
<evidence type="ECO:0000313" key="7">
    <source>
        <dbReference type="EMBL" id="CQR48979.1"/>
    </source>
</evidence>
<proteinExistence type="predicted"/>
<accession>A0A0D6JM83</accession>
<dbReference type="AlphaFoldDB" id="A0A0D6JM83"/>
<dbReference type="GO" id="GO:0016020">
    <property type="term" value="C:membrane"/>
    <property type="evidence" value="ECO:0007669"/>
    <property type="project" value="UniProtKB-SubCell"/>
</dbReference>
<evidence type="ECO:0000256" key="2">
    <source>
        <dbReference type="ARBA" id="ARBA00022692"/>
    </source>
</evidence>
<feature type="transmembrane region" description="Helical" evidence="5">
    <location>
        <begin position="256"/>
        <end position="275"/>
    </location>
</feature>
<feature type="transmembrane region" description="Helical" evidence="5">
    <location>
        <begin position="193"/>
        <end position="211"/>
    </location>
</feature>
<dbReference type="PANTHER" id="PTHR32322">
    <property type="entry name" value="INNER MEMBRANE TRANSPORTER"/>
    <property type="match status" value="1"/>
</dbReference>
<keyword evidence="2 5" id="KW-0812">Transmembrane</keyword>
<sequence length="315" mass="32971">MTRTTWTNIPTTPLLFVALAAMWGTSFVAIEVGLEFFPTLSFAALRYELAGLVMLAYALYSTDRWRPETRDELLATAIGAVFIIAAHHGLLYLGQEHVPGAVASIIISLSPILTAVFASFVLTEGSLGRTATVGLLAGFAGVVLVADPVSAFSGSAGSTQGLGIVLIFLAAVSFALGAVLTRPLRTDLPVQSMQAWAMLGGGVLLHGWALANGESLSAIELAPAGIASFLYLTLVSGAVAFLLYFELLDRLGPTELNLIGYVEPVVAALMSWALLGHVIDATALVGFGAIFFGFAAMKKETLVSVAVAVRRRVAA</sequence>
<feature type="domain" description="EamA" evidence="6">
    <location>
        <begin position="162"/>
        <end position="295"/>
    </location>
</feature>
<name>A0A0D6JM83_9EURY</name>
<dbReference type="OrthoDB" id="307453at2157"/>
<evidence type="ECO:0000256" key="3">
    <source>
        <dbReference type="ARBA" id="ARBA00022989"/>
    </source>
</evidence>
<feature type="transmembrane region" description="Helical" evidence="5">
    <location>
        <begin position="36"/>
        <end position="60"/>
    </location>
</feature>
<protein>
    <submittedName>
        <fullName evidence="7">Putative inner membrane transporter YedA</fullName>
    </submittedName>
</protein>
<feature type="transmembrane region" description="Helical" evidence="5">
    <location>
        <begin position="100"/>
        <end position="122"/>
    </location>
</feature>
<dbReference type="InterPro" id="IPR000620">
    <property type="entry name" value="EamA_dom"/>
</dbReference>
<feature type="transmembrane region" description="Helical" evidence="5">
    <location>
        <begin position="134"/>
        <end position="156"/>
    </location>
</feature>
<dbReference type="Pfam" id="PF00892">
    <property type="entry name" value="EamA"/>
    <property type="match status" value="2"/>
</dbReference>
<dbReference type="InterPro" id="IPR037185">
    <property type="entry name" value="EmrE-like"/>
</dbReference>
<reference evidence="8" key="1">
    <citation type="submission" date="2015-03" db="EMBL/GenBank/DDBJ databases">
        <authorList>
            <person name="Urmite Genomes"/>
        </authorList>
    </citation>
    <scope>NUCLEOTIDE SEQUENCE [LARGE SCALE GENOMIC DNA]</scope>
    <source>
        <strain evidence="8">Arc-Hr</strain>
    </source>
</reference>
<evidence type="ECO:0000313" key="8">
    <source>
        <dbReference type="Proteomes" id="UP000198902"/>
    </source>
</evidence>
<keyword evidence="4 5" id="KW-0472">Membrane</keyword>
<dbReference type="SUPFAM" id="SSF103481">
    <property type="entry name" value="Multidrug resistance efflux transporter EmrE"/>
    <property type="match status" value="2"/>
</dbReference>
<organism evidence="7 8">
    <name type="scientific">Haloferax massiliensis</name>
    <dbReference type="NCBI Taxonomy" id="1476858"/>
    <lineage>
        <taxon>Archaea</taxon>
        <taxon>Methanobacteriati</taxon>
        <taxon>Methanobacteriota</taxon>
        <taxon>Stenosarchaea group</taxon>
        <taxon>Halobacteria</taxon>
        <taxon>Halobacteriales</taxon>
        <taxon>Haloferacaceae</taxon>
        <taxon>Haloferax</taxon>
    </lineage>
</organism>
<dbReference type="PANTHER" id="PTHR32322:SF2">
    <property type="entry name" value="EAMA DOMAIN-CONTAINING PROTEIN"/>
    <property type="match status" value="1"/>
</dbReference>
<evidence type="ECO:0000256" key="1">
    <source>
        <dbReference type="ARBA" id="ARBA00004141"/>
    </source>
</evidence>
<gene>
    <name evidence="7" type="primary">yedA_3</name>
    <name evidence="7" type="ORF">BN996_00431</name>
</gene>
<feature type="transmembrane region" description="Helical" evidence="5">
    <location>
        <begin position="72"/>
        <end position="94"/>
    </location>
</feature>
<dbReference type="Proteomes" id="UP000198902">
    <property type="component" value="Unassembled WGS sequence"/>
</dbReference>
<feature type="transmembrane region" description="Helical" evidence="5">
    <location>
        <begin position="12"/>
        <end position="30"/>
    </location>
</feature>
<feature type="transmembrane region" description="Helical" evidence="5">
    <location>
        <begin position="162"/>
        <end position="181"/>
    </location>
</feature>
<feature type="domain" description="EamA" evidence="6">
    <location>
        <begin position="14"/>
        <end position="145"/>
    </location>
</feature>
<dbReference type="RefSeq" id="WP_089776958.1">
    <property type="nucleotide sequence ID" value="NZ_CABLRR010000001.1"/>
</dbReference>
<feature type="transmembrane region" description="Helical" evidence="5">
    <location>
        <begin position="281"/>
        <end position="297"/>
    </location>
</feature>